<evidence type="ECO:0000256" key="1">
    <source>
        <dbReference type="SAM" id="SignalP"/>
    </source>
</evidence>
<sequence length="200" mass="21834">MQQQQDPIMLRRSLLSLALAIPLLASLPSAAQSIVDFSSREPIILDVASIEVESTYAAPMAPPNIDHELPLTPSDAVRIWATSRLKAGGPQGRARVIIKDASVKEIELDRTTGIKGWFTKDQSQKYEGKFQVEIVVDGTSRGFTGSVSAAVARSTTVAEDVTLAQREKTMTDLVRDLATDLDVELDKSIRTNMFPVIVIQ</sequence>
<evidence type="ECO:0000313" key="2">
    <source>
        <dbReference type="EMBL" id="OYQ36490.1"/>
    </source>
</evidence>
<organism evidence="2 3">
    <name type="scientific">Niveispirillum lacus</name>
    <dbReference type="NCBI Taxonomy" id="1981099"/>
    <lineage>
        <taxon>Bacteria</taxon>
        <taxon>Pseudomonadati</taxon>
        <taxon>Pseudomonadota</taxon>
        <taxon>Alphaproteobacteria</taxon>
        <taxon>Rhodospirillales</taxon>
        <taxon>Azospirillaceae</taxon>
        <taxon>Niveispirillum</taxon>
    </lineage>
</organism>
<evidence type="ECO:0000313" key="3">
    <source>
        <dbReference type="Proteomes" id="UP000216998"/>
    </source>
</evidence>
<proteinExistence type="predicted"/>
<reference evidence="2 3" key="1">
    <citation type="submission" date="2017-07" db="EMBL/GenBank/DDBJ databases">
        <title>Niveispirillum cyanobacteriorum sp. nov., isolated from cyanobacterial aggregates in a eutrophic lake.</title>
        <authorList>
            <person name="Cai H."/>
        </authorList>
    </citation>
    <scope>NUCLEOTIDE SEQUENCE [LARGE SCALE GENOMIC DNA]</scope>
    <source>
        <strain evidence="3">TH1-14</strain>
    </source>
</reference>
<dbReference type="AlphaFoldDB" id="A0A255Z775"/>
<dbReference type="Proteomes" id="UP000216998">
    <property type="component" value="Unassembled WGS sequence"/>
</dbReference>
<keyword evidence="1" id="KW-0732">Signal</keyword>
<dbReference type="EMBL" id="NOXU01000022">
    <property type="protein sequence ID" value="OYQ36490.1"/>
    <property type="molecule type" value="Genomic_DNA"/>
</dbReference>
<protein>
    <recommendedName>
        <fullName evidence="4">Flagellar protein FliL</fullName>
    </recommendedName>
</protein>
<evidence type="ECO:0008006" key="4">
    <source>
        <dbReference type="Google" id="ProtNLM"/>
    </source>
</evidence>
<name>A0A255Z775_9PROT</name>
<comment type="caution">
    <text evidence="2">The sequence shown here is derived from an EMBL/GenBank/DDBJ whole genome shotgun (WGS) entry which is preliminary data.</text>
</comment>
<feature type="signal peptide" evidence="1">
    <location>
        <begin position="1"/>
        <end position="31"/>
    </location>
</feature>
<gene>
    <name evidence="2" type="ORF">CHU95_04505</name>
</gene>
<feature type="chain" id="PRO_5012829832" description="Flagellar protein FliL" evidence="1">
    <location>
        <begin position="32"/>
        <end position="200"/>
    </location>
</feature>
<accession>A0A255Z775</accession>
<keyword evidence="3" id="KW-1185">Reference proteome</keyword>